<dbReference type="RefSeq" id="WP_196417456.1">
    <property type="nucleotide sequence ID" value="NZ_JADQTO010000016.1"/>
</dbReference>
<evidence type="ECO:0000313" key="11">
    <source>
        <dbReference type="EMBL" id="MBG0565678.1"/>
    </source>
</evidence>
<dbReference type="InterPro" id="IPR038731">
    <property type="entry name" value="RgtA/B/C-like"/>
</dbReference>
<feature type="transmembrane region" description="Helical" evidence="9">
    <location>
        <begin position="31"/>
        <end position="52"/>
    </location>
</feature>
<dbReference type="PANTHER" id="PTHR33908:SF11">
    <property type="entry name" value="MEMBRANE PROTEIN"/>
    <property type="match status" value="1"/>
</dbReference>
<keyword evidence="6 9" id="KW-1133">Transmembrane helix</keyword>
<feature type="transmembrane region" description="Helical" evidence="9">
    <location>
        <begin position="326"/>
        <end position="345"/>
    </location>
</feature>
<accession>A0A931FZG8</accession>
<evidence type="ECO:0000256" key="1">
    <source>
        <dbReference type="ARBA" id="ARBA00004651"/>
    </source>
</evidence>
<proteinExistence type="predicted"/>
<gene>
    <name evidence="11" type="ORF">I4J89_29930</name>
</gene>
<keyword evidence="12" id="KW-1185">Reference proteome</keyword>
<dbReference type="PANTHER" id="PTHR33908">
    <property type="entry name" value="MANNOSYLTRANSFERASE YKCB-RELATED"/>
    <property type="match status" value="1"/>
</dbReference>
<keyword evidence="2" id="KW-1003">Cell membrane</keyword>
<dbReference type="Pfam" id="PF13231">
    <property type="entry name" value="PMT_2"/>
    <property type="match status" value="1"/>
</dbReference>
<comment type="subcellular location">
    <subcellularLocation>
        <location evidence="1">Cell membrane</location>
        <topology evidence="1">Multi-pass membrane protein</topology>
    </subcellularLocation>
</comment>
<evidence type="ECO:0000256" key="8">
    <source>
        <dbReference type="SAM" id="MobiDB-lite"/>
    </source>
</evidence>
<dbReference type="GO" id="GO:0005886">
    <property type="term" value="C:plasma membrane"/>
    <property type="evidence" value="ECO:0007669"/>
    <property type="project" value="UniProtKB-SubCell"/>
</dbReference>
<evidence type="ECO:0000256" key="6">
    <source>
        <dbReference type="ARBA" id="ARBA00022989"/>
    </source>
</evidence>
<evidence type="ECO:0000256" key="5">
    <source>
        <dbReference type="ARBA" id="ARBA00022692"/>
    </source>
</evidence>
<dbReference type="InterPro" id="IPR050297">
    <property type="entry name" value="LipidA_mod_glycosyltrf_83"/>
</dbReference>
<keyword evidence="5 9" id="KW-0812">Transmembrane</keyword>
<dbReference type="AlphaFoldDB" id="A0A931FZG8"/>
<evidence type="ECO:0000256" key="2">
    <source>
        <dbReference type="ARBA" id="ARBA00022475"/>
    </source>
</evidence>
<dbReference type="Proteomes" id="UP000598146">
    <property type="component" value="Unassembled WGS sequence"/>
</dbReference>
<reference evidence="11" key="1">
    <citation type="submission" date="2020-11" db="EMBL/GenBank/DDBJ databases">
        <title>Isolation and identification of active actinomycetes.</title>
        <authorList>
            <person name="Sun X."/>
        </authorList>
    </citation>
    <scope>NUCLEOTIDE SEQUENCE</scope>
    <source>
        <strain evidence="11">NEAU-A11</strain>
    </source>
</reference>
<feature type="transmembrane region" description="Helical" evidence="9">
    <location>
        <begin position="191"/>
        <end position="220"/>
    </location>
</feature>
<evidence type="ECO:0000256" key="7">
    <source>
        <dbReference type="ARBA" id="ARBA00023136"/>
    </source>
</evidence>
<sequence length="513" mass="54613">MITENLGMARRTEPAPPTAGPGRRSRTRTGLTVAAAVAVVLALRLVGLTTSYDIFVDEHFYAALGRSVAAGHLLPDNAGQPFLLHPPGFFWLEALWSTIVPIDGGADRAVYLMRALQEVMAAASAVLIFFLAHRLAGFRAAVAATALFAIDAYILRQNARVLLETTALTFVLAGYLQLVRLVQGAPGRGRSGVLCGVCFGAAVLTKDMAVLITTVPLLLMAVTGWCGVRRQAIVAAAAVPALYVTYSVVVVVSGHGAALWTAKTSGFARLLGTHITTGFNAPHSPSLSHVMWSQLLEFGGSYALIGAGTLAGLWLLVRPVTPAHRVLGLFTSSAAFMVAYDTAFGTIEEHFLYYLAVPALISAVVAGAELSRRVPRLTATTPLLTGILVLLLALDATAWVRLRSTPDNGHSEAMKWLLAHAPAGSRVAWVAGQTELSLLGTDLVPVPLGAPSTMASEGVSYLVTLEKLVDEGYTFTTPRHVDWYAQHGTKVFSKTGRSYGEVAIYQTIDRNLW</sequence>
<protein>
    <submittedName>
        <fullName evidence="11">Glycosyltransferase family 39 protein</fullName>
    </submittedName>
</protein>
<name>A0A931FZG8_9ACTN</name>
<feature type="transmembrane region" description="Helical" evidence="9">
    <location>
        <begin position="232"/>
        <end position="252"/>
    </location>
</feature>
<feature type="transmembrane region" description="Helical" evidence="9">
    <location>
        <begin position="298"/>
        <end position="317"/>
    </location>
</feature>
<feature type="domain" description="Glycosyltransferase RgtA/B/C/D-like" evidence="10">
    <location>
        <begin position="85"/>
        <end position="245"/>
    </location>
</feature>
<dbReference type="GO" id="GO:0009103">
    <property type="term" value="P:lipopolysaccharide biosynthetic process"/>
    <property type="evidence" value="ECO:0007669"/>
    <property type="project" value="UniProtKB-ARBA"/>
</dbReference>
<evidence type="ECO:0000259" key="10">
    <source>
        <dbReference type="Pfam" id="PF13231"/>
    </source>
</evidence>
<evidence type="ECO:0000313" key="12">
    <source>
        <dbReference type="Proteomes" id="UP000598146"/>
    </source>
</evidence>
<feature type="transmembrane region" description="Helical" evidence="9">
    <location>
        <begin position="161"/>
        <end position="179"/>
    </location>
</feature>
<feature type="transmembrane region" description="Helical" evidence="9">
    <location>
        <begin position="383"/>
        <end position="402"/>
    </location>
</feature>
<feature type="transmembrane region" description="Helical" evidence="9">
    <location>
        <begin position="109"/>
        <end position="130"/>
    </location>
</feature>
<feature type="region of interest" description="Disordered" evidence="8">
    <location>
        <begin position="1"/>
        <end position="27"/>
    </location>
</feature>
<evidence type="ECO:0000256" key="9">
    <source>
        <dbReference type="SAM" id="Phobius"/>
    </source>
</evidence>
<evidence type="ECO:0000256" key="3">
    <source>
        <dbReference type="ARBA" id="ARBA00022676"/>
    </source>
</evidence>
<evidence type="ECO:0000256" key="4">
    <source>
        <dbReference type="ARBA" id="ARBA00022679"/>
    </source>
</evidence>
<organism evidence="11 12">
    <name type="scientific">Actinoplanes aureus</name>
    <dbReference type="NCBI Taxonomy" id="2792083"/>
    <lineage>
        <taxon>Bacteria</taxon>
        <taxon>Bacillati</taxon>
        <taxon>Actinomycetota</taxon>
        <taxon>Actinomycetes</taxon>
        <taxon>Micromonosporales</taxon>
        <taxon>Micromonosporaceae</taxon>
        <taxon>Actinoplanes</taxon>
    </lineage>
</organism>
<dbReference type="EMBL" id="JADQTO010000016">
    <property type="protein sequence ID" value="MBG0565678.1"/>
    <property type="molecule type" value="Genomic_DNA"/>
</dbReference>
<comment type="caution">
    <text evidence="11">The sequence shown here is derived from an EMBL/GenBank/DDBJ whole genome shotgun (WGS) entry which is preliminary data.</text>
</comment>
<feature type="transmembrane region" description="Helical" evidence="9">
    <location>
        <begin position="351"/>
        <end position="371"/>
    </location>
</feature>
<keyword evidence="7 9" id="KW-0472">Membrane</keyword>
<keyword evidence="4" id="KW-0808">Transferase</keyword>
<dbReference type="GO" id="GO:0016763">
    <property type="term" value="F:pentosyltransferase activity"/>
    <property type="evidence" value="ECO:0007669"/>
    <property type="project" value="TreeGrafter"/>
</dbReference>
<keyword evidence="3" id="KW-0328">Glycosyltransferase</keyword>